<gene>
    <name evidence="2" type="ORF">B0T20DRAFT_502031</name>
</gene>
<dbReference type="EMBL" id="JAUTDP010000009">
    <property type="protein sequence ID" value="KAK3396594.1"/>
    <property type="molecule type" value="Genomic_DNA"/>
</dbReference>
<keyword evidence="1" id="KW-0175">Coiled coil</keyword>
<comment type="caution">
    <text evidence="2">The sequence shown here is derived from an EMBL/GenBank/DDBJ whole genome shotgun (WGS) entry which is preliminary data.</text>
</comment>
<protein>
    <submittedName>
        <fullName evidence="2">Uncharacterized protein</fullName>
    </submittedName>
</protein>
<reference evidence="2" key="2">
    <citation type="submission" date="2023-07" db="EMBL/GenBank/DDBJ databases">
        <authorList>
            <consortium name="Lawrence Berkeley National Laboratory"/>
            <person name="Haridas S."/>
            <person name="Hensen N."/>
            <person name="Bonometti L."/>
            <person name="Westerberg I."/>
            <person name="Brannstrom I.O."/>
            <person name="Guillou S."/>
            <person name="Cros-Aarteil S."/>
            <person name="Calhoun S."/>
            <person name="Kuo A."/>
            <person name="Mondo S."/>
            <person name="Pangilinan J."/>
            <person name="Riley R."/>
            <person name="LaButti K."/>
            <person name="Andreopoulos B."/>
            <person name="Lipzen A."/>
            <person name="Chen C."/>
            <person name="Yanf M."/>
            <person name="Daum C."/>
            <person name="Ng V."/>
            <person name="Clum A."/>
            <person name="Steindorff A."/>
            <person name="Ohm R."/>
            <person name="Martin F."/>
            <person name="Silar P."/>
            <person name="Natvig D."/>
            <person name="Lalanne C."/>
            <person name="Gautier V."/>
            <person name="Ament-velasquez S.L."/>
            <person name="Kruys A."/>
            <person name="Hutchinson M.I."/>
            <person name="Powell A.J."/>
            <person name="Barry K."/>
            <person name="Miller A.N."/>
            <person name="Grigoriev I.V."/>
            <person name="Debuchy R."/>
            <person name="Gladieux P."/>
            <person name="Thoren M.H."/>
            <person name="Johannesson H."/>
        </authorList>
    </citation>
    <scope>NUCLEOTIDE SEQUENCE</scope>
    <source>
        <strain evidence="2">FGSC 1904</strain>
    </source>
</reference>
<name>A0AAE0UAN3_SORBR</name>
<dbReference type="AlphaFoldDB" id="A0AAE0UAN3"/>
<evidence type="ECO:0000256" key="1">
    <source>
        <dbReference type="SAM" id="Coils"/>
    </source>
</evidence>
<reference evidence="2" key="1">
    <citation type="journal article" date="2023" name="Mol. Phylogenet. Evol.">
        <title>Genome-scale phylogeny and comparative genomics of the fungal order Sordariales.</title>
        <authorList>
            <person name="Hensen N."/>
            <person name="Bonometti L."/>
            <person name="Westerberg I."/>
            <person name="Brannstrom I.O."/>
            <person name="Guillou S."/>
            <person name="Cros-Aarteil S."/>
            <person name="Calhoun S."/>
            <person name="Haridas S."/>
            <person name="Kuo A."/>
            <person name="Mondo S."/>
            <person name="Pangilinan J."/>
            <person name="Riley R."/>
            <person name="LaButti K."/>
            <person name="Andreopoulos B."/>
            <person name="Lipzen A."/>
            <person name="Chen C."/>
            <person name="Yan M."/>
            <person name="Daum C."/>
            <person name="Ng V."/>
            <person name="Clum A."/>
            <person name="Steindorff A."/>
            <person name="Ohm R.A."/>
            <person name="Martin F."/>
            <person name="Silar P."/>
            <person name="Natvig D.O."/>
            <person name="Lalanne C."/>
            <person name="Gautier V."/>
            <person name="Ament-Velasquez S.L."/>
            <person name="Kruys A."/>
            <person name="Hutchinson M.I."/>
            <person name="Powell A.J."/>
            <person name="Barry K."/>
            <person name="Miller A.N."/>
            <person name="Grigoriev I.V."/>
            <person name="Debuchy R."/>
            <person name="Gladieux P."/>
            <person name="Hiltunen Thoren M."/>
            <person name="Johannesson H."/>
        </authorList>
    </citation>
    <scope>NUCLEOTIDE SEQUENCE</scope>
    <source>
        <strain evidence="2">FGSC 1904</strain>
    </source>
</reference>
<organism evidence="2 3">
    <name type="scientific">Sordaria brevicollis</name>
    <dbReference type="NCBI Taxonomy" id="83679"/>
    <lineage>
        <taxon>Eukaryota</taxon>
        <taxon>Fungi</taxon>
        <taxon>Dikarya</taxon>
        <taxon>Ascomycota</taxon>
        <taxon>Pezizomycotina</taxon>
        <taxon>Sordariomycetes</taxon>
        <taxon>Sordariomycetidae</taxon>
        <taxon>Sordariales</taxon>
        <taxon>Sordariaceae</taxon>
        <taxon>Sordaria</taxon>
    </lineage>
</organism>
<dbReference type="Proteomes" id="UP001281003">
    <property type="component" value="Unassembled WGS sequence"/>
</dbReference>
<feature type="coiled-coil region" evidence="1">
    <location>
        <begin position="130"/>
        <end position="161"/>
    </location>
</feature>
<keyword evidence="3" id="KW-1185">Reference proteome</keyword>
<proteinExistence type="predicted"/>
<sequence length="248" mass="28177">MAVIADDAHLAADRRRSRVISGHRVQYRSQRDFNSRLKPFSDLLGIPAMVPAKSFYAARTFQDLIDDLKPEYQAPLWLGAPSAACDEIVDLTEEDQERLFGVNESDLIGGNLISRPIAFRRLRNELRDPAEKYEGDAAALYEDAKEALARLYEQVEHARRTYTRKVTYSELPMVKGIRNQAVKTISIWKEYGAYSDWKSHLPSRANLLACRIAIGECLQQPARTGDWLSFPPGHGTPCDRFHRPRFAA</sequence>
<evidence type="ECO:0000313" key="2">
    <source>
        <dbReference type="EMBL" id="KAK3396594.1"/>
    </source>
</evidence>
<accession>A0AAE0UAN3</accession>
<evidence type="ECO:0000313" key="3">
    <source>
        <dbReference type="Proteomes" id="UP001281003"/>
    </source>
</evidence>